<reference evidence="2" key="1">
    <citation type="submission" date="2016-04" db="EMBL/GenBank/DDBJ databases">
        <authorList>
            <person name="Calderon-Fernandez G.M.Sr."/>
        </authorList>
    </citation>
    <scope>NUCLEOTIDE SEQUENCE</scope>
    <source>
        <strain evidence="2">Int1</strain>
        <tissue evidence="2">Integument</tissue>
    </source>
</reference>
<dbReference type="PANTHER" id="PTHR24067">
    <property type="entry name" value="UBIQUITIN-CONJUGATING ENZYME E2"/>
    <property type="match status" value="1"/>
</dbReference>
<dbReference type="InterPro" id="IPR000608">
    <property type="entry name" value="UBC"/>
</dbReference>
<dbReference type="SMART" id="SM00212">
    <property type="entry name" value="UBCc"/>
    <property type="match status" value="1"/>
</dbReference>
<accession>A0A170XWV5</accession>
<evidence type="ECO:0000259" key="1">
    <source>
        <dbReference type="PROSITE" id="PS50127"/>
    </source>
</evidence>
<dbReference type="PROSITE" id="PS50127">
    <property type="entry name" value="UBC_2"/>
    <property type="match status" value="1"/>
</dbReference>
<dbReference type="EMBL" id="GEMB01003943">
    <property type="protein sequence ID" value="JAR99313.1"/>
    <property type="molecule type" value="Transcribed_RNA"/>
</dbReference>
<dbReference type="InterPro" id="IPR016135">
    <property type="entry name" value="UBQ-conjugating_enzyme/RWD"/>
</dbReference>
<proteinExistence type="predicted"/>
<dbReference type="Gene3D" id="3.10.110.10">
    <property type="entry name" value="Ubiquitin Conjugating Enzyme"/>
    <property type="match status" value="1"/>
</dbReference>
<sequence>MGAVRKLNKEYKNIMDAGFGKTFILERDPGNIFRWRGSFIIYKEPLDGAKIEFGIKFTDKYPFWPPRFTVLTKIYHPNVDERGELCMPIINSEHWFASQSMVTVMNNFIALINFPDPLHAFDTTATKYFLTNKRRYYYNAFRCLKKRSRICNDWYC</sequence>
<dbReference type="InterPro" id="IPR050113">
    <property type="entry name" value="Ub_conjugating_enzyme"/>
</dbReference>
<dbReference type="SUPFAM" id="SSF54495">
    <property type="entry name" value="UBC-like"/>
    <property type="match status" value="1"/>
</dbReference>
<organism evidence="2">
    <name type="scientific">Triatoma infestans</name>
    <name type="common">Assassin bug</name>
    <dbReference type="NCBI Taxonomy" id="30076"/>
    <lineage>
        <taxon>Eukaryota</taxon>
        <taxon>Metazoa</taxon>
        <taxon>Ecdysozoa</taxon>
        <taxon>Arthropoda</taxon>
        <taxon>Hexapoda</taxon>
        <taxon>Insecta</taxon>
        <taxon>Pterygota</taxon>
        <taxon>Neoptera</taxon>
        <taxon>Paraneoptera</taxon>
        <taxon>Hemiptera</taxon>
        <taxon>Heteroptera</taxon>
        <taxon>Panheteroptera</taxon>
        <taxon>Cimicomorpha</taxon>
        <taxon>Reduviidae</taxon>
        <taxon>Triatominae</taxon>
        <taxon>Triatoma</taxon>
    </lineage>
</organism>
<dbReference type="Pfam" id="PF00179">
    <property type="entry name" value="UQ_con"/>
    <property type="match status" value="1"/>
</dbReference>
<reference evidence="2" key="2">
    <citation type="journal article" date="2017" name="J. Med. Entomol.">
        <title>Transcriptome Analysis of the Triatoma infestans (Hemiptera: Reduviidae) Integument.</title>
        <authorList>
            <person name="Calderon-Fernandez G.M."/>
            <person name="Moriconi D.E."/>
            <person name="Dulbecco A.B."/>
            <person name="Juarez M.P."/>
        </authorList>
    </citation>
    <scope>NUCLEOTIDE SEQUENCE</scope>
    <source>
        <strain evidence="2">Int1</strain>
        <tissue evidence="2">Integument</tissue>
    </source>
</reference>
<feature type="domain" description="UBC core" evidence="1">
    <location>
        <begin position="2"/>
        <end position="149"/>
    </location>
</feature>
<evidence type="ECO:0000313" key="2">
    <source>
        <dbReference type="EMBL" id="JAR99313.1"/>
    </source>
</evidence>
<name>A0A170XWV5_TRIIF</name>
<dbReference type="AlphaFoldDB" id="A0A170XWV5"/>
<protein>
    <submittedName>
        <fullName evidence="2">Ubiquitin-conjugating enzyme e2 l3</fullName>
    </submittedName>
</protein>